<dbReference type="PROSITE" id="PS00550">
    <property type="entry name" value="HEMERYTHRINS"/>
    <property type="match status" value="1"/>
</dbReference>
<dbReference type="Pfam" id="PF01814">
    <property type="entry name" value="Hemerythrin"/>
    <property type="match status" value="1"/>
</dbReference>
<dbReference type="RefSeq" id="WP_188688822.1">
    <property type="nucleotide sequence ID" value="NZ_BMLY01000001.1"/>
</dbReference>
<evidence type="ECO:0000313" key="6">
    <source>
        <dbReference type="EMBL" id="GGP24865.1"/>
    </source>
</evidence>
<keyword evidence="2" id="KW-0561">Oxygen transport</keyword>
<protein>
    <submittedName>
        <fullName evidence="6">Hemerythrin</fullName>
    </submittedName>
</protein>
<dbReference type="NCBIfam" id="NF002007">
    <property type="entry name" value="PRK00808.1"/>
    <property type="match status" value="1"/>
</dbReference>
<sequence length="153" mass="17956">MQTLVQWDDSLSVGIQEIDEQHKVLVALLNELYEAIHRHQGRAASVDILGRLADYTRIHFTVEESLMRILGYPEYEEHKQHHEILIADLRVFQARVQAGDAVTFELLHFLRNWLTHHIQEGDTRYAAFFLERGAQATWQKKSWLDRFWSGMTG</sequence>
<evidence type="ECO:0000256" key="1">
    <source>
        <dbReference type="ARBA" id="ARBA00010587"/>
    </source>
</evidence>
<dbReference type="InterPro" id="IPR016131">
    <property type="entry name" value="Haemerythrin_Fe_BS"/>
</dbReference>
<organism evidence="6 7">
    <name type="scientific">Silvimonas amylolytica</name>
    <dbReference type="NCBI Taxonomy" id="449663"/>
    <lineage>
        <taxon>Bacteria</taxon>
        <taxon>Pseudomonadati</taxon>
        <taxon>Pseudomonadota</taxon>
        <taxon>Betaproteobacteria</taxon>
        <taxon>Neisseriales</taxon>
        <taxon>Chitinibacteraceae</taxon>
        <taxon>Silvimonas</taxon>
    </lineage>
</organism>
<evidence type="ECO:0000256" key="2">
    <source>
        <dbReference type="ARBA" id="ARBA00022621"/>
    </source>
</evidence>
<keyword evidence="2" id="KW-0813">Transport</keyword>
<evidence type="ECO:0000256" key="4">
    <source>
        <dbReference type="ARBA" id="ARBA00023004"/>
    </source>
</evidence>
<dbReference type="PANTHER" id="PTHR37164:SF1">
    <property type="entry name" value="BACTERIOHEMERYTHRIN"/>
    <property type="match status" value="1"/>
</dbReference>
<dbReference type="InterPro" id="IPR050669">
    <property type="entry name" value="Hemerythrin"/>
</dbReference>
<keyword evidence="3" id="KW-0479">Metal-binding</keyword>
<dbReference type="SUPFAM" id="SSF47188">
    <property type="entry name" value="Hemerythrin-like"/>
    <property type="match status" value="1"/>
</dbReference>
<dbReference type="InterPro" id="IPR012312">
    <property type="entry name" value="Hemerythrin-like"/>
</dbReference>
<evidence type="ECO:0000256" key="3">
    <source>
        <dbReference type="ARBA" id="ARBA00022723"/>
    </source>
</evidence>
<dbReference type="PANTHER" id="PTHR37164">
    <property type="entry name" value="BACTERIOHEMERYTHRIN"/>
    <property type="match status" value="1"/>
</dbReference>
<dbReference type="CDD" id="cd12107">
    <property type="entry name" value="Hemerythrin"/>
    <property type="match status" value="1"/>
</dbReference>
<dbReference type="NCBIfam" id="TIGR02481">
    <property type="entry name" value="hemeryth_dom"/>
    <property type="match status" value="1"/>
</dbReference>
<accession>A0ABQ2PHS7</accession>
<dbReference type="EMBL" id="BMLY01000001">
    <property type="protein sequence ID" value="GGP24865.1"/>
    <property type="molecule type" value="Genomic_DNA"/>
</dbReference>
<keyword evidence="7" id="KW-1185">Reference proteome</keyword>
<evidence type="ECO:0000259" key="5">
    <source>
        <dbReference type="Pfam" id="PF01814"/>
    </source>
</evidence>
<evidence type="ECO:0000313" key="7">
    <source>
        <dbReference type="Proteomes" id="UP000621859"/>
    </source>
</evidence>
<reference evidence="7" key="1">
    <citation type="journal article" date="2019" name="Int. J. Syst. Evol. Microbiol.">
        <title>The Global Catalogue of Microorganisms (GCM) 10K type strain sequencing project: providing services to taxonomists for standard genome sequencing and annotation.</title>
        <authorList>
            <consortium name="The Broad Institute Genomics Platform"/>
            <consortium name="The Broad Institute Genome Sequencing Center for Infectious Disease"/>
            <person name="Wu L."/>
            <person name="Ma J."/>
        </authorList>
    </citation>
    <scope>NUCLEOTIDE SEQUENCE [LARGE SCALE GENOMIC DNA]</scope>
    <source>
        <strain evidence="7">CGMCC 1.8860</strain>
    </source>
</reference>
<proteinExistence type="inferred from homology"/>
<comment type="caution">
    <text evidence="6">The sequence shown here is derived from an EMBL/GenBank/DDBJ whole genome shotgun (WGS) entry which is preliminary data.</text>
</comment>
<dbReference type="InterPro" id="IPR012827">
    <property type="entry name" value="Hemerythrin_metal-bd"/>
</dbReference>
<feature type="domain" description="Hemerythrin-like" evidence="5">
    <location>
        <begin position="14"/>
        <end position="125"/>
    </location>
</feature>
<dbReference type="InterPro" id="IPR035938">
    <property type="entry name" value="Hemerythrin-like_sf"/>
</dbReference>
<gene>
    <name evidence="6" type="ORF">GCM10010971_06840</name>
</gene>
<dbReference type="Gene3D" id="1.20.120.50">
    <property type="entry name" value="Hemerythrin-like"/>
    <property type="match status" value="1"/>
</dbReference>
<comment type="similarity">
    <text evidence="1">Belongs to the hemerythrin family.</text>
</comment>
<dbReference type="Proteomes" id="UP000621859">
    <property type="component" value="Unassembled WGS sequence"/>
</dbReference>
<keyword evidence="4" id="KW-0408">Iron</keyword>
<name>A0ABQ2PHS7_9NEIS</name>
<dbReference type="NCBIfam" id="NF033749">
    <property type="entry name" value="bact_hemeryth"/>
    <property type="match status" value="1"/>
</dbReference>